<accession>A0A8W8I8I5</accession>
<sequence>MATYTEYSQASSVDSYRNTPNQNISTGRQNSAEAHVSFNNKNKEEEKDKRQKYLTAKYGQHQMMLIRKRLAVEDWLYDKLRELYDCQVRIFLLY</sequence>
<organism evidence="5 6">
    <name type="scientific">Magallana gigas</name>
    <name type="common">Pacific oyster</name>
    <name type="synonym">Crassostrea gigas</name>
    <dbReference type="NCBI Taxonomy" id="29159"/>
    <lineage>
        <taxon>Eukaryota</taxon>
        <taxon>Metazoa</taxon>
        <taxon>Spiralia</taxon>
        <taxon>Lophotrochozoa</taxon>
        <taxon>Mollusca</taxon>
        <taxon>Bivalvia</taxon>
        <taxon>Autobranchia</taxon>
        <taxon>Pteriomorphia</taxon>
        <taxon>Ostreida</taxon>
        <taxon>Ostreoidea</taxon>
        <taxon>Ostreidae</taxon>
        <taxon>Magallana</taxon>
    </lineage>
</organism>
<dbReference type="EnsemblMetazoa" id="G12895.2">
    <property type="protein sequence ID" value="G12895.2:cds"/>
    <property type="gene ID" value="G12895"/>
</dbReference>
<evidence type="ECO:0000313" key="5">
    <source>
        <dbReference type="EnsemblMetazoa" id="G12895.2:cds"/>
    </source>
</evidence>
<comment type="similarity">
    <text evidence="1">Belongs to the PP1 inhibitor family.</text>
</comment>
<keyword evidence="2" id="KW-0597">Phosphoprotein</keyword>
<evidence type="ECO:0000256" key="1">
    <source>
        <dbReference type="ARBA" id="ARBA00005483"/>
    </source>
</evidence>
<dbReference type="InterPro" id="IPR036658">
    <property type="entry name" value="CPI-17_sf"/>
</dbReference>
<evidence type="ECO:0008006" key="7">
    <source>
        <dbReference type="Google" id="ProtNLM"/>
    </source>
</evidence>
<proteinExistence type="inferred from homology"/>
<dbReference type="GO" id="GO:0004865">
    <property type="term" value="F:protein serine/threonine phosphatase inhibitor activity"/>
    <property type="evidence" value="ECO:0007669"/>
    <property type="project" value="TreeGrafter"/>
</dbReference>
<dbReference type="Gene3D" id="1.10.150.220">
    <property type="entry name" value="CPI-17"/>
    <property type="match status" value="1"/>
</dbReference>
<dbReference type="GO" id="GO:0005737">
    <property type="term" value="C:cytoplasm"/>
    <property type="evidence" value="ECO:0007669"/>
    <property type="project" value="InterPro"/>
</dbReference>
<evidence type="ECO:0000256" key="2">
    <source>
        <dbReference type="ARBA" id="ARBA00022553"/>
    </source>
</evidence>
<dbReference type="PANTHER" id="PTHR16188:SF14">
    <property type="entry name" value="GEO07393P1"/>
    <property type="match status" value="1"/>
</dbReference>
<dbReference type="InterPro" id="IPR008025">
    <property type="entry name" value="CPI-17"/>
</dbReference>
<dbReference type="Proteomes" id="UP000005408">
    <property type="component" value="Unassembled WGS sequence"/>
</dbReference>
<evidence type="ECO:0000256" key="4">
    <source>
        <dbReference type="SAM" id="MobiDB-lite"/>
    </source>
</evidence>
<reference evidence="5" key="1">
    <citation type="submission" date="2022-08" db="UniProtKB">
        <authorList>
            <consortium name="EnsemblMetazoa"/>
        </authorList>
    </citation>
    <scope>IDENTIFICATION</scope>
    <source>
        <strain evidence="5">05x7-T-G4-1.051#20</strain>
    </source>
</reference>
<dbReference type="SUPFAM" id="SSF81790">
    <property type="entry name" value="Myosin phosphatase inhibitor 17kDa protein, CPI-17"/>
    <property type="match status" value="1"/>
</dbReference>
<keyword evidence="3" id="KW-0650">Protein phosphatase inhibitor</keyword>
<feature type="region of interest" description="Disordered" evidence="4">
    <location>
        <begin position="1"/>
        <end position="49"/>
    </location>
</feature>
<dbReference type="AlphaFoldDB" id="A0A8W8I8I5"/>
<name>A0A8W8I8I5_MAGGI</name>
<dbReference type="PANTHER" id="PTHR16188">
    <property type="entry name" value="PROTEIN PHOSPHATASE 1 INHIBITOR POTENTIATED BY PROTEIN KINASE C"/>
    <property type="match status" value="1"/>
</dbReference>
<dbReference type="Pfam" id="PF05361">
    <property type="entry name" value="PP1_inhibitor"/>
    <property type="match status" value="1"/>
</dbReference>
<keyword evidence="6" id="KW-1185">Reference proteome</keyword>
<feature type="compositionally biased region" description="Polar residues" evidence="4">
    <location>
        <begin position="1"/>
        <end position="32"/>
    </location>
</feature>
<protein>
    <recommendedName>
        <fullName evidence="7">Protein phosphatase 1 regulatory subunit 14B</fullName>
    </recommendedName>
</protein>
<evidence type="ECO:0000256" key="3">
    <source>
        <dbReference type="ARBA" id="ARBA00023272"/>
    </source>
</evidence>
<evidence type="ECO:0000313" key="6">
    <source>
        <dbReference type="Proteomes" id="UP000005408"/>
    </source>
</evidence>